<sequence length="338" mass="37034">MAYLDHLFEYTMYSRIAIFVMELYCYLTMLARRSGNHVSRSALVYMTSILCITSVASAAAILFNFTFLKGDIETKYSRLPYKGYIIFVSGGAPTFVSLCLISLYLALFKGILPSRSLSILKRCQVIVSVLLVGLAALACAADQLYCNDVYRQGIDYYQSQIDSGAWSVPYWLVIGRLRIVSSIAVGILLCLIVALTLYRRSHRRKLHRQFNTSPLGTALVTPVTSGSGSPRGVSQTRTLAAPPSVPGALVQAPAVGRAPTVTKGGSSKLVVMPWVYAAYCVSYISLSILSMLGFVSMYRYLLVPANLVEGLCLSVIIYPLWSTVTKYQMGSGRGRVTV</sequence>
<evidence type="ECO:0000256" key="1">
    <source>
        <dbReference type="SAM" id="Phobius"/>
    </source>
</evidence>
<feature type="transmembrane region" description="Helical" evidence="1">
    <location>
        <begin position="12"/>
        <end position="31"/>
    </location>
</feature>
<feature type="transmembrane region" description="Helical" evidence="1">
    <location>
        <begin position="125"/>
        <end position="145"/>
    </location>
</feature>
<reference evidence="2 3" key="1">
    <citation type="journal article" date="2018" name="PLoS ONE">
        <title>The draft genome of Kipferlia bialata reveals reductive genome evolution in fornicate parasites.</title>
        <authorList>
            <person name="Tanifuji G."/>
            <person name="Takabayashi S."/>
            <person name="Kume K."/>
            <person name="Takagi M."/>
            <person name="Nakayama T."/>
            <person name="Kamikawa R."/>
            <person name="Inagaki Y."/>
            <person name="Hashimoto T."/>
        </authorList>
    </citation>
    <scope>NUCLEOTIDE SEQUENCE [LARGE SCALE GENOMIC DNA]</scope>
    <source>
        <strain evidence="2">NY0173</strain>
    </source>
</reference>
<keyword evidence="1" id="KW-0472">Membrane</keyword>
<feature type="transmembrane region" description="Helical" evidence="1">
    <location>
        <begin position="83"/>
        <end position="105"/>
    </location>
</feature>
<accession>A0A9K3GMA2</accession>
<name>A0A9K3GMA2_9EUKA</name>
<comment type="caution">
    <text evidence="2">The sequence shown here is derived from an EMBL/GenBank/DDBJ whole genome shotgun (WGS) entry which is preliminary data.</text>
</comment>
<keyword evidence="1" id="KW-0812">Transmembrane</keyword>
<dbReference type="EMBL" id="BDIP01003814">
    <property type="protein sequence ID" value="GIQ88152.1"/>
    <property type="molecule type" value="Genomic_DNA"/>
</dbReference>
<keyword evidence="1" id="KW-1133">Transmembrane helix</keyword>
<feature type="transmembrane region" description="Helical" evidence="1">
    <location>
        <begin position="301"/>
        <end position="321"/>
    </location>
</feature>
<proteinExistence type="predicted"/>
<feature type="transmembrane region" description="Helical" evidence="1">
    <location>
        <begin position="43"/>
        <end position="63"/>
    </location>
</feature>
<organism evidence="2 3">
    <name type="scientific">Kipferlia bialata</name>
    <dbReference type="NCBI Taxonomy" id="797122"/>
    <lineage>
        <taxon>Eukaryota</taxon>
        <taxon>Metamonada</taxon>
        <taxon>Carpediemonas-like organisms</taxon>
        <taxon>Kipferlia</taxon>
    </lineage>
</organism>
<dbReference type="AlphaFoldDB" id="A0A9K3GMA2"/>
<protein>
    <submittedName>
        <fullName evidence="2">Uncharacterized protein</fullName>
    </submittedName>
</protein>
<gene>
    <name evidence="2" type="ORF">KIPB_010336</name>
</gene>
<dbReference type="Proteomes" id="UP000265618">
    <property type="component" value="Unassembled WGS sequence"/>
</dbReference>
<keyword evidence="3" id="KW-1185">Reference proteome</keyword>
<feature type="transmembrane region" description="Helical" evidence="1">
    <location>
        <begin position="179"/>
        <end position="198"/>
    </location>
</feature>
<evidence type="ECO:0000313" key="2">
    <source>
        <dbReference type="EMBL" id="GIQ88152.1"/>
    </source>
</evidence>
<feature type="transmembrane region" description="Helical" evidence="1">
    <location>
        <begin position="274"/>
        <end position="295"/>
    </location>
</feature>
<evidence type="ECO:0000313" key="3">
    <source>
        <dbReference type="Proteomes" id="UP000265618"/>
    </source>
</evidence>